<evidence type="ECO:0000259" key="3">
    <source>
        <dbReference type="Pfam" id="PF26133"/>
    </source>
</evidence>
<evidence type="ECO:0000256" key="1">
    <source>
        <dbReference type="SAM" id="Coils"/>
    </source>
</evidence>
<reference evidence="4 5" key="1">
    <citation type="submission" date="2020-10" db="EMBL/GenBank/DDBJ databases">
        <title>The Coptis chinensis genome and diversification of protoberbering-type alkaloids.</title>
        <authorList>
            <person name="Wang B."/>
            <person name="Shu S."/>
            <person name="Song C."/>
            <person name="Liu Y."/>
        </authorList>
    </citation>
    <scope>NUCLEOTIDE SEQUENCE [LARGE SCALE GENOMIC DNA]</scope>
    <source>
        <strain evidence="4">HL-2020</strain>
        <tissue evidence="4">Leaf</tissue>
    </source>
</reference>
<accession>A0A835HJQ7</accession>
<feature type="compositionally biased region" description="Polar residues" evidence="2">
    <location>
        <begin position="117"/>
        <end position="127"/>
    </location>
</feature>
<sequence length="571" mass="64871">MADSDRAESSKRGGKRAKKDREAIYAAMTTNIPWGLQILDQQDDYQIPGIIDRRRRQAVGESFEEEVYNNLAGQSLEPVCDESVPLVYYSTPENESSDPTYNESLPNTDSSPERRSNNPTNDESFPNTHSTKKMLSSSTKGSSKKRRRGPAKCSDCRIEATESIDRLEVTFNERGQPINEESVKMVSLLGSLAREKVDITINDWRRVPKEKKDELWEAVKKEFIIEEKSRKYVMKELGYLWRTSKSRLNALIDSFDNEADRISAKPDKINPEQWKIFLRQRESEEYQEKRKKFKEMRAKQTITYTSSRKGYARLEAEMKNQSANPSSVSRTDVWEKAHTRKDGQPANAEVAEKMKKIQDLKASTPNSSSLKDDALSQVLGPERRSRVRGVGFGVTPSKLGLAPKSNEKVDQLEQEVKELKEKVSSMERLQQETQDQLKAMQILVNQLVQTQANKHMYFSDSVATPSKNLSNSAVSAQYGSNKPEGVKCKLFRMVKEDIVAEGRWVTDDPSTVVHDIPLGQGASKVWVDAAVEHTARLWRSTSDMERMKDAVGSVIAWPTDFIIKEEAIRLS</sequence>
<organism evidence="4 5">
    <name type="scientific">Coptis chinensis</name>
    <dbReference type="NCBI Taxonomy" id="261450"/>
    <lineage>
        <taxon>Eukaryota</taxon>
        <taxon>Viridiplantae</taxon>
        <taxon>Streptophyta</taxon>
        <taxon>Embryophyta</taxon>
        <taxon>Tracheophyta</taxon>
        <taxon>Spermatophyta</taxon>
        <taxon>Magnoliopsida</taxon>
        <taxon>Ranunculales</taxon>
        <taxon>Ranunculaceae</taxon>
        <taxon>Coptidoideae</taxon>
        <taxon>Coptis</taxon>
    </lineage>
</organism>
<dbReference type="AlphaFoldDB" id="A0A835HJQ7"/>
<dbReference type="Pfam" id="PF03004">
    <property type="entry name" value="Transposase_24"/>
    <property type="match status" value="1"/>
</dbReference>
<proteinExistence type="predicted"/>
<protein>
    <recommendedName>
        <fullName evidence="3">DUF8039 domain-containing protein</fullName>
    </recommendedName>
</protein>
<gene>
    <name evidence="4" type="ORF">IFM89_036859</name>
</gene>
<comment type="caution">
    <text evidence="4">The sequence shown here is derived from an EMBL/GenBank/DDBJ whole genome shotgun (WGS) entry which is preliminary data.</text>
</comment>
<dbReference type="EMBL" id="JADFTS010000007">
    <property type="protein sequence ID" value="KAF9599373.1"/>
    <property type="molecule type" value="Genomic_DNA"/>
</dbReference>
<dbReference type="PANTHER" id="PTHR33018:SF34">
    <property type="entry name" value="OS02G0472350 PROTEIN"/>
    <property type="match status" value="1"/>
</dbReference>
<feature type="compositionally biased region" description="Basic and acidic residues" evidence="2">
    <location>
        <begin position="1"/>
        <end position="11"/>
    </location>
</feature>
<name>A0A835HJQ7_9MAGN</name>
<dbReference type="PANTHER" id="PTHR33018">
    <property type="entry name" value="OS10G0338966 PROTEIN-RELATED"/>
    <property type="match status" value="1"/>
</dbReference>
<dbReference type="Proteomes" id="UP000631114">
    <property type="component" value="Unassembled WGS sequence"/>
</dbReference>
<dbReference type="InterPro" id="IPR004252">
    <property type="entry name" value="Probable_transposase_24"/>
</dbReference>
<dbReference type="Pfam" id="PF26133">
    <property type="entry name" value="DUF8039"/>
    <property type="match status" value="1"/>
</dbReference>
<evidence type="ECO:0000313" key="5">
    <source>
        <dbReference type="Proteomes" id="UP000631114"/>
    </source>
</evidence>
<feature type="compositionally biased region" description="Polar residues" evidence="2">
    <location>
        <begin position="91"/>
        <end position="110"/>
    </location>
</feature>
<keyword evidence="1" id="KW-0175">Coiled coil</keyword>
<feature type="region of interest" description="Disordered" evidence="2">
    <location>
        <begin position="1"/>
        <end position="21"/>
    </location>
</feature>
<keyword evidence="5" id="KW-1185">Reference proteome</keyword>
<evidence type="ECO:0000313" key="4">
    <source>
        <dbReference type="EMBL" id="KAF9599373.1"/>
    </source>
</evidence>
<feature type="coiled-coil region" evidence="1">
    <location>
        <begin position="402"/>
        <end position="446"/>
    </location>
</feature>
<feature type="region of interest" description="Disordered" evidence="2">
    <location>
        <begin position="89"/>
        <end position="155"/>
    </location>
</feature>
<dbReference type="OrthoDB" id="1932876at2759"/>
<feature type="domain" description="DUF8039" evidence="3">
    <location>
        <begin position="484"/>
        <end position="563"/>
    </location>
</feature>
<dbReference type="InterPro" id="IPR058352">
    <property type="entry name" value="DUF8039"/>
</dbReference>
<evidence type="ECO:0000256" key="2">
    <source>
        <dbReference type="SAM" id="MobiDB-lite"/>
    </source>
</evidence>